<feature type="transmembrane region" description="Helical" evidence="6">
    <location>
        <begin position="310"/>
        <end position="332"/>
    </location>
</feature>
<dbReference type="Pfam" id="PF03547">
    <property type="entry name" value="Mem_trans"/>
    <property type="match status" value="1"/>
</dbReference>
<keyword evidence="8" id="KW-1185">Reference proteome</keyword>
<comment type="subcellular location">
    <subcellularLocation>
        <location evidence="1">Membrane</location>
        <topology evidence="1">Multi-pass membrane protein</topology>
    </subcellularLocation>
</comment>
<dbReference type="STRING" id="653667.S9VYU0"/>
<evidence type="ECO:0000313" key="8">
    <source>
        <dbReference type="Proteomes" id="UP000015464"/>
    </source>
</evidence>
<evidence type="ECO:0000256" key="4">
    <source>
        <dbReference type="ARBA" id="ARBA00023136"/>
    </source>
</evidence>
<dbReference type="OMA" id="WSWGYHI"/>
<dbReference type="GO" id="GO:0016020">
    <property type="term" value="C:membrane"/>
    <property type="evidence" value="ECO:0007669"/>
    <property type="project" value="UniProtKB-SubCell"/>
</dbReference>
<dbReference type="HOGENOM" id="CLU_026460_2_0_1"/>
<sequence>MSSLLGRIDVWGLLKPILESDLGVIVIALGGFILAKKGFLSRESQKAISNLNVYFFTPCLVFEKVGNGLNLKMLIDLSLLPVFYVIITAVSIIVSYAMARIFRLSRRQRNFATACITFQNSNSLPLALVTSLANTVENLKWDKIPDDTAEKVASRGIMYLLIFSQLGQALRWSYGYRILLSPIQPDDSEDHDRVRVHGNPSEEEIESLLTPNEREDISQLDLPSSSGLSHPGGISPTNNKNNYSENAVTQETTQGIEFKNSKLKKAIILLLDFFSPPLYSLFIALFIAVVPPLQRFFFEEGSFVEASITSGIRMVGDVAVPLILVVLGASLATDIGKTEGPEQPGKVNDKRVLIVSLLGRMVVVPMVILPAFSLLSYFSEISTVDDPVFVVVIFLLVGSPTAIQLTQICQLNGVFERECAKVLWWSYAIFTPPNSLLLAFASLLVVDWTK</sequence>
<proteinExistence type="predicted"/>
<keyword evidence="2 6" id="KW-0812">Transmembrane</keyword>
<evidence type="ECO:0000313" key="7">
    <source>
        <dbReference type="EMBL" id="EPY50985.1"/>
    </source>
</evidence>
<dbReference type="GO" id="GO:0005783">
    <property type="term" value="C:endoplasmic reticulum"/>
    <property type="evidence" value="ECO:0007669"/>
    <property type="project" value="TreeGrafter"/>
</dbReference>
<dbReference type="GeneID" id="25039238"/>
<feature type="transmembrane region" description="Helical" evidence="6">
    <location>
        <begin position="422"/>
        <end position="446"/>
    </location>
</feature>
<feature type="transmembrane region" description="Helical" evidence="6">
    <location>
        <begin position="352"/>
        <end position="375"/>
    </location>
</feature>
<feature type="compositionally biased region" description="Low complexity" evidence="5">
    <location>
        <begin position="220"/>
        <end position="236"/>
    </location>
</feature>
<dbReference type="GO" id="GO:0055085">
    <property type="term" value="P:transmembrane transport"/>
    <property type="evidence" value="ECO:0007669"/>
    <property type="project" value="InterPro"/>
</dbReference>
<dbReference type="InterPro" id="IPR004776">
    <property type="entry name" value="Mem_transp_PIN-like"/>
</dbReference>
<dbReference type="RefSeq" id="XP_013024567.1">
    <property type="nucleotide sequence ID" value="XM_013169113.1"/>
</dbReference>
<evidence type="ECO:0000256" key="3">
    <source>
        <dbReference type="ARBA" id="ARBA00022989"/>
    </source>
</evidence>
<dbReference type="OrthoDB" id="2499604at2759"/>
<dbReference type="PANTHER" id="PTHR31794:SF2">
    <property type="entry name" value="AUXIN EFFLUX TRANSPORTER FAMILY PROTEIN (EUROFUNG)"/>
    <property type="match status" value="1"/>
</dbReference>
<feature type="region of interest" description="Disordered" evidence="5">
    <location>
        <begin position="187"/>
        <end position="243"/>
    </location>
</feature>
<dbReference type="PANTHER" id="PTHR31794">
    <property type="entry name" value="AUXIN EFFLUX TRANSPORTER FAMILY PROTEIN (EUROFUNG)"/>
    <property type="match status" value="1"/>
</dbReference>
<name>S9VYU0_SCHCR</name>
<dbReference type="eggNOG" id="KOG2722">
    <property type="taxonomic scope" value="Eukaryota"/>
</dbReference>
<dbReference type="Proteomes" id="UP000015464">
    <property type="component" value="Unassembled WGS sequence"/>
</dbReference>
<organism evidence="7 8">
    <name type="scientific">Schizosaccharomyces cryophilus (strain OY26 / ATCC MYA-4695 / CBS 11777 / NBRC 106824 / NRRL Y48691)</name>
    <name type="common">Fission yeast</name>
    <dbReference type="NCBI Taxonomy" id="653667"/>
    <lineage>
        <taxon>Eukaryota</taxon>
        <taxon>Fungi</taxon>
        <taxon>Dikarya</taxon>
        <taxon>Ascomycota</taxon>
        <taxon>Taphrinomycotina</taxon>
        <taxon>Schizosaccharomycetes</taxon>
        <taxon>Schizosaccharomycetales</taxon>
        <taxon>Schizosaccharomycetaceae</taxon>
        <taxon>Schizosaccharomyces</taxon>
    </lineage>
</organism>
<protein>
    <submittedName>
        <fullName evidence="7">Auxin family transmembrane transporter</fullName>
    </submittedName>
</protein>
<feature type="transmembrane region" description="Helical" evidence="6">
    <location>
        <begin position="78"/>
        <end position="99"/>
    </location>
</feature>
<evidence type="ECO:0000256" key="5">
    <source>
        <dbReference type="SAM" id="MobiDB-lite"/>
    </source>
</evidence>
<evidence type="ECO:0000256" key="2">
    <source>
        <dbReference type="ARBA" id="ARBA00022692"/>
    </source>
</evidence>
<keyword evidence="3 6" id="KW-1133">Transmembrane helix</keyword>
<keyword evidence="4 6" id="KW-0472">Membrane</keyword>
<feature type="transmembrane region" description="Helical" evidence="6">
    <location>
        <begin position="12"/>
        <end position="35"/>
    </location>
</feature>
<evidence type="ECO:0000256" key="1">
    <source>
        <dbReference type="ARBA" id="ARBA00004141"/>
    </source>
</evidence>
<reference evidence="7 8" key="1">
    <citation type="journal article" date="2011" name="Science">
        <title>Comparative functional genomics of the fission yeasts.</title>
        <authorList>
            <person name="Rhind N."/>
            <person name="Chen Z."/>
            <person name="Yassour M."/>
            <person name="Thompson D.A."/>
            <person name="Haas B.J."/>
            <person name="Habib N."/>
            <person name="Wapinski I."/>
            <person name="Roy S."/>
            <person name="Lin M.F."/>
            <person name="Heiman D.I."/>
            <person name="Young S.K."/>
            <person name="Furuya K."/>
            <person name="Guo Y."/>
            <person name="Pidoux A."/>
            <person name="Chen H.M."/>
            <person name="Robbertse B."/>
            <person name="Goldberg J.M."/>
            <person name="Aoki K."/>
            <person name="Bayne E.H."/>
            <person name="Berlin A.M."/>
            <person name="Desjardins C.A."/>
            <person name="Dobbs E."/>
            <person name="Dukaj L."/>
            <person name="Fan L."/>
            <person name="FitzGerald M.G."/>
            <person name="French C."/>
            <person name="Gujja S."/>
            <person name="Hansen K."/>
            <person name="Keifenheim D."/>
            <person name="Levin J.Z."/>
            <person name="Mosher R.A."/>
            <person name="Mueller C.A."/>
            <person name="Pfiffner J."/>
            <person name="Priest M."/>
            <person name="Russ C."/>
            <person name="Smialowska A."/>
            <person name="Swoboda P."/>
            <person name="Sykes S.M."/>
            <person name="Vaughn M."/>
            <person name="Vengrova S."/>
            <person name="Yoder R."/>
            <person name="Zeng Q."/>
            <person name="Allshire R."/>
            <person name="Baulcombe D."/>
            <person name="Birren B.W."/>
            <person name="Brown W."/>
            <person name="Ekwall K."/>
            <person name="Kellis M."/>
            <person name="Leatherwood J."/>
            <person name="Levin H."/>
            <person name="Margalit H."/>
            <person name="Martienssen R."/>
            <person name="Nieduszynski C.A."/>
            <person name="Spatafora J.W."/>
            <person name="Friedman N."/>
            <person name="Dalgaard J.Z."/>
            <person name="Baumann P."/>
            <person name="Niki H."/>
            <person name="Regev A."/>
            <person name="Nusbaum C."/>
        </authorList>
    </citation>
    <scope>NUCLEOTIDE SEQUENCE [LARGE SCALE GENOMIC DNA]</scope>
    <source>
        <strain evidence="8">OY26 / ATCC MYA-4695 / CBS 11777 / NBRC 106824 / NRRL Y48691</strain>
    </source>
</reference>
<dbReference type="AlphaFoldDB" id="S9VYU0"/>
<feature type="transmembrane region" description="Helical" evidence="6">
    <location>
        <begin position="266"/>
        <end position="290"/>
    </location>
</feature>
<accession>S9VYU0</accession>
<gene>
    <name evidence="7" type="ORF">SPOG_04925</name>
</gene>
<feature type="transmembrane region" description="Helical" evidence="6">
    <location>
        <begin position="387"/>
        <end position="410"/>
    </location>
</feature>
<dbReference type="EMBL" id="KE546992">
    <property type="protein sequence ID" value="EPY50985.1"/>
    <property type="molecule type" value="Genomic_DNA"/>
</dbReference>
<evidence type="ECO:0000256" key="6">
    <source>
        <dbReference type="SAM" id="Phobius"/>
    </source>
</evidence>